<organism evidence="2 3">
    <name type="scientific">Echinococcus granulosus</name>
    <name type="common">Hydatid tapeworm</name>
    <dbReference type="NCBI Taxonomy" id="6210"/>
    <lineage>
        <taxon>Eukaryota</taxon>
        <taxon>Metazoa</taxon>
        <taxon>Spiralia</taxon>
        <taxon>Lophotrochozoa</taxon>
        <taxon>Platyhelminthes</taxon>
        <taxon>Cestoda</taxon>
        <taxon>Eucestoda</taxon>
        <taxon>Cyclophyllidea</taxon>
        <taxon>Taeniidae</taxon>
        <taxon>Echinococcus</taxon>
        <taxon>Echinococcus granulosus group</taxon>
    </lineage>
</organism>
<dbReference type="OMA" id="NASIGCA"/>
<sequence length="2930" mass="325384">MAEAVRKRPSRASEKYKDIDSLPVVTDPLPLIAEQKHKKDESISSPEELSKEVEACHLCNDVVNSHESSTNESSNEISYPEDGTDSYDITKYFSYRALSDALVNAEVCCDVIPPRSSIESDDLLLEPFAMGFGSSNGHPLLLLISVYAQNQLVWKSAKDTLDRKLLGISDVEKTIWKVEKNCDALKGICRDGCEVSLKYDYETAKLDSNQLGHLESLQKELRSYLLDQLSMTSFKVAISRLEIESYLAQILRQCPAFENFSPNEPVILLPERNLDPELERQIKLLRAVTSVLFTCLRQLTFIDVAETGTVAQHELIDDLIGWITCITGRLVRQCRLKDHVYVMMQLLRVPFNITYTPPAIGSSLCALLQPPVLDIAWFRVEGRSLDFLSEPEVEARGTLFALCLRILKKGFQINHPGESNLQKSAVLRNLDTSSGDGEQKWTVVDSDGESDVEWSATSSTSEKHANSSLLSGRFDLKQDIFDVKGVSALIDQVDMPGLIEFLNSHCDEIGTQNNHVVLFSFANWLITTLEQAADFLQTPREDVPRFQRKLVKQITAVISTLLSGLWSLINRAIAPSSNPPLPSLYPNLHGHDSTDVKVILAQYDELCLRVTSLLLSNAASFATKLTCWRRFARMSPLHLFSSRAKLRFYLLLISAISPHAGDVEGDFCDTRFLVHSEDMQPMDETVTEEGKMDGVEVVELLRAALIDQGCLADPFITVLGQIASQECRPPPPPDDQEPTHLWLSSGIPVVERLLVGRILDILFRLCTVPTLQSGNEECDGSKLSFDAIPISTICGRAQIMAIVSAHPAFAFQHLLDLIITSAVQLDTTTAVSTNIPQRPDLSSCNVSAELLLDLIDALPPTPFTPNADDLDRLFCWIGGHPTSELLPLTSLRSQISQKLLNILPWEAVNNTAWAAVAVATAFQRRILESHRQPVLRLSETLKYYAKSVLPRRSPTHSRRSSSLSPPRIPSSSTTYPPVPFDSESASIYHWTMELILRLHLEPSTEALSRLLNATDQSQNPLTTFLIIEFQLRQQPRPPLPTDRDACRALLNLASLGHFALAIEAFSRLSICHEAEKRKYHSSVPCESFKEFVHCMLKLDEVEYVNESFMSYLWGKWGLRFWRHKEAKNETARRGIPRGPVLEAFLGATLNASIGCAGEDEKHSLLQAKKIAEERSDIASKTLEGTSAEGFTNPLYQNCRITASSWAEGLSILIPAEGFRFYTPLFRSSAAAVATDSDESEGAVRLAMIQDLLRRASEDDEGPFWLIAYLIGADCNAGDMFGEYSLWDDVVDTITWNRSIILAVDYSRSGSKDTSDGEKCVTSVFIEAGLLTSTSAEENLGRLTRHLPLVQAVSALVVCPLHHPAFFLLLQLAITHCFAFSRTAGDPSINLSKQCVSCFPPGFLLLRTLSWDKHNLSVNYNTGIRSSVLDTFLCRLREALRYWLKRDSQDDVVDPYGLHSSNAVSLLRMTTSLLSDLEQAVAYRTPDTLNVCTMLERLKSFNVNSALQSVSLDSIASKIYAEIDRWHFLRGTHRPVKEDVVDRSMLKFSVRRLDPPNVQQCGFDETSMYGPLDIRPDRWYALVQVCVESLKNVALMATERDRELQNLHKKQREGLLPRLYKSITCHQSEVVECQPFIPIPVMTSRSCKGGARITQNYQTAQLDVTVEAENTEVRRRIAGLVEEAWSAAFSAVTTVSCRQSIAAADLLPPSVPRVDEPGEGVMRGTSGWVLSSFRLVSVLQRIFGPEKVKKAHMHDCTEQLISIFHLLCQISSGPAYAFPPTKVVLSQCVDIMAENLLSSGDCGYEMVLDALTGSRQLLQLLAKLWPRLLEASLQAKPGGRVKHFLSVYRCLPLIVQQCGAQIAHDLLTKMWPFELVLEYYYLVLQFPPLLGDKTEDPSPHSPPAKSAAKFGGAAQLDNLIIEAFHCLVAVNTQSNHDDASKDLVEVGQLSLHNNNKCFLSSPLCLFPSIVDSRTSGVVFRVQLPTYTQNPSTQEELWNLTKVAICNNFSTHFVYPLSTDDIRHFLEKANERASLAYDGRDLSASTKGAIIECLGTLNQQLGVKLSRCVELDHLPLQIAHNILMQSVLNYFWPRVIDADASPNDGGILQRGLTKLADIIADLYASRETIELPRLFNAFLNAFVTRIFCKPFNLTEVHLLDQLNQACATHAERCGLLEGFPWAVWQPTACVLSILTEFITTPPQSVRCSVLVALSYMLSRVCWDNPPTDVHLAEHVDKLVALTISIVCWYDAVEDKQKLISCSENLRRFMEGCRIFLLKQHSHARLLPDNLAKIKLRLRPNDITNTSDLVFVDFFRLLSLASHVGENYTKTYTFTATLDPSLFSMCTSTPEIVAQRRAFVSLCVDLLIAVDFADEHEVPASTATKEDQPVEPSTSTPSRAYSLLMTGVLPVASCAIGAIVNSITSCHLWKQVFGTRQSTDAEVSDAFAKLTECEGPVRGFVWRICSLLSDLEGCCAVDCWDSVNSNGFKETVSYCEELLRLWSINGSLSSIVDATFVCWMSERPIGESSTSLMSMEEIGQVRTRTLCRPLLRALLYHLSIVSTCSSLPSSVSSSEPASQLQSPPPFVTVISLIDKCLWILLQTNPSRCNLPTIPTDFETRMMRICEVFEDGFKVETQANSRFGNSGSWLVPTCLSCKKLLPLFAYAYARWIKIVSAADNRSSSEPSIRSNQRRSAYLSSASDSPAILLADVMHWFAVLDLSPSDVCADNCTASTQLTGVLLLLHLSLKLLLSVEDLKACSSSQKKAPQIHAFLNCLQVLITKWEVLTHISGISQKEANFVTKFCEMTNCLIGLVEEWQISRGGVAGGDSADANRGLARLQSGGDEGTSSRGDRSATDIAQSAVCALLTHLHDQTGDTDSPHSPAVWLMGEHLLTAFVFLCQRLWSPLPNFVDSLLAFPLCTTSIRAASQHGTG</sequence>
<feature type="region of interest" description="Disordered" evidence="1">
    <location>
        <begin position="433"/>
        <end position="459"/>
    </location>
</feature>
<dbReference type="GeneID" id="36342765"/>
<name>W6UAL6_ECHGR</name>
<dbReference type="GO" id="GO:0005737">
    <property type="term" value="C:cytoplasm"/>
    <property type="evidence" value="ECO:0007669"/>
    <property type="project" value="TreeGrafter"/>
</dbReference>
<dbReference type="GO" id="GO:0097352">
    <property type="term" value="P:autophagosome maturation"/>
    <property type="evidence" value="ECO:0007669"/>
    <property type="project" value="TreeGrafter"/>
</dbReference>
<dbReference type="InterPro" id="IPR051436">
    <property type="entry name" value="Autophagy-related_EPG5"/>
</dbReference>
<dbReference type="Proteomes" id="UP000019149">
    <property type="component" value="Unassembled WGS sequence"/>
</dbReference>
<dbReference type="CTD" id="36342765"/>
<reference evidence="2 3" key="1">
    <citation type="journal article" date="2013" name="Nat. Genet.">
        <title>The genome of the hydatid tapeworm Echinococcus granulosus.</title>
        <authorList>
            <person name="Zheng H."/>
            <person name="Zhang W."/>
            <person name="Zhang L."/>
            <person name="Zhang Z."/>
            <person name="Li J."/>
            <person name="Lu G."/>
            <person name="Zhu Y."/>
            <person name="Wang Y."/>
            <person name="Huang Y."/>
            <person name="Liu J."/>
            <person name="Kang H."/>
            <person name="Chen J."/>
            <person name="Wang L."/>
            <person name="Chen A."/>
            <person name="Yu S."/>
            <person name="Gao Z."/>
            <person name="Jin L."/>
            <person name="Gu W."/>
            <person name="Wang Z."/>
            <person name="Zhao L."/>
            <person name="Shi B."/>
            <person name="Wen H."/>
            <person name="Lin R."/>
            <person name="Jones M.K."/>
            <person name="Brejova B."/>
            <person name="Vinar T."/>
            <person name="Zhao G."/>
            <person name="McManus D.P."/>
            <person name="Chen Z."/>
            <person name="Zhou Y."/>
            <person name="Wang S."/>
        </authorList>
    </citation>
    <scope>NUCLEOTIDE SEQUENCE [LARGE SCALE GENOMIC DNA]</scope>
</reference>
<feature type="region of interest" description="Disordered" evidence="1">
    <location>
        <begin position="950"/>
        <end position="977"/>
    </location>
</feature>
<evidence type="ECO:0000313" key="3">
    <source>
        <dbReference type="Proteomes" id="UP000019149"/>
    </source>
</evidence>
<keyword evidence="3" id="KW-1185">Reference proteome</keyword>
<protein>
    <recommendedName>
        <fullName evidence="4">Ectopic P granules protein 5</fullName>
    </recommendedName>
</protein>
<dbReference type="STRING" id="6210.W6UAL6"/>
<gene>
    <name evidence="2" type="ORF">EGR_07050</name>
</gene>
<evidence type="ECO:0000256" key="1">
    <source>
        <dbReference type="SAM" id="MobiDB-lite"/>
    </source>
</evidence>
<feature type="compositionally biased region" description="Low complexity" evidence="1">
    <location>
        <begin position="960"/>
        <end position="975"/>
    </location>
</feature>
<evidence type="ECO:0008006" key="4">
    <source>
        <dbReference type="Google" id="ProtNLM"/>
    </source>
</evidence>
<comment type="caution">
    <text evidence="2">The sequence shown here is derived from an EMBL/GenBank/DDBJ whole genome shotgun (WGS) entry which is preliminary data.</text>
</comment>
<evidence type="ECO:0000313" key="2">
    <source>
        <dbReference type="EMBL" id="EUB58130.1"/>
    </source>
</evidence>
<accession>W6UAL6</accession>
<dbReference type="OrthoDB" id="75419at2759"/>
<dbReference type="EMBL" id="APAU02000068">
    <property type="protein sequence ID" value="EUB58130.1"/>
    <property type="molecule type" value="Genomic_DNA"/>
</dbReference>
<dbReference type="PANTHER" id="PTHR31139:SF4">
    <property type="entry name" value="ECTOPIC P GRANULES PROTEIN 5 HOMOLOG"/>
    <property type="match status" value="1"/>
</dbReference>
<dbReference type="KEGG" id="egl:EGR_07050"/>
<dbReference type="RefSeq" id="XP_024349326.1">
    <property type="nucleotide sequence ID" value="XM_024496299.1"/>
</dbReference>
<dbReference type="PANTHER" id="PTHR31139">
    <property type="entry name" value="ECTOPIC P GRANULES PROTEIN 5 HOMOLOG"/>
    <property type="match status" value="1"/>
</dbReference>
<proteinExistence type="predicted"/>